<evidence type="ECO:0000256" key="3">
    <source>
        <dbReference type="ARBA" id="ARBA00022670"/>
    </source>
</evidence>
<keyword evidence="7" id="KW-0482">Metalloprotease</keyword>
<dbReference type="GO" id="GO:0005886">
    <property type="term" value="C:plasma membrane"/>
    <property type="evidence" value="ECO:0007669"/>
    <property type="project" value="TreeGrafter"/>
</dbReference>
<dbReference type="PROSITE" id="PS51885">
    <property type="entry name" value="NEPRILYSIN"/>
    <property type="match status" value="1"/>
</dbReference>
<evidence type="ECO:0000256" key="2">
    <source>
        <dbReference type="ARBA" id="ARBA00007357"/>
    </source>
</evidence>
<dbReference type="PANTHER" id="PTHR11733">
    <property type="entry name" value="ZINC METALLOPROTEASE FAMILY M13 NEPRILYSIN-RELATED"/>
    <property type="match status" value="1"/>
</dbReference>
<dbReference type="InterPro" id="IPR042089">
    <property type="entry name" value="Peptidase_M13_dom_2"/>
</dbReference>
<dbReference type="EMBL" id="AYYQ01000036">
    <property type="protein sequence ID" value="KRM67647.1"/>
    <property type="molecule type" value="Genomic_DNA"/>
</dbReference>
<dbReference type="Gene3D" id="3.40.390.10">
    <property type="entry name" value="Collagenase (Catalytic Domain)"/>
    <property type="match status" value="1"/>
</dbReference>
<keyword evidence="5" id="KW-0378">Hydrolase</keyword>
<dbReference type="Gene3D" id="1.10.1380.10">
    <property type="entry name" value="Neutral endopeptidase , domain2"/>
    <property type="match status" value="1"/>
</dbReference>
<dbReference type="InterPro" id="IPR018497">
    <property type="entry name" value="Peptidase_M13_C"/>
</dbReference>
<reference evidence="11 12" key="1">
    <citation type="journal article" date="2015" name="Genome Announc.">
        <title>Expanding the biotechnology potential of lactobacilli through comparative genomics of 213 strains and associated genera.</title>
        <authorList>
            <person name="Sun Z."/>
            <person name="Harris H.M."/>
            <person name="McCann A."/>
            <person name="Guo C."/>
            <person name="Argimon S."/>
            <person name="Zhang W."/>
            <person name="Yang X."/>
            <person name="Jeffery I.B."/>
            <person name="Cooney J.C."/>
            <person name="Kagawa T.F."/>
            <person name="Liu W."/>
            <person name="Song Y."/>
            <person name="Salvetti E."/>
            <person name="Wrobel A."/>
            <person name="Rasinkangas P."/>
            <person name="Parkhill J."/>
            <person name="Rea M.C."/>
            <person name="O'Sullivan O."/>
            <person name="Ritari J."/>
            <person name="Douillard F.P."/>
            <person name="Paul Ross R."/>
            <person name="Yang R."/>
            <person name="Briner A.E."/>
            <person name="Felis G.E."/>
            <person name="de Vos W.M."/>
            <person name="Barrangou R."/>
            <person name="Klaenhammer T.R."/>
            <person name="Caufield P.W."/>
            <person name="Cui Y."/>
            <person name="Zhang H."/>
            <person name="O'Toole P.W."/>
        </authorList>
    </citation>
    <scope>NUCLEOTIDE SEQUENCE [LARGE SCALE GENOMIC DNA]</scope>
    <source>
        <strain evidence="11 12">DSM 23829</strain>
    </source>
</reference>
<dbReference type="Pfam" id="PF05649">
    <property type="entry name" value="Peptidase_M13_N"/>
    <property type="match status" value="1"/>
</dbReference>
<evidence type="ECO:0000313" key="11">
    <source>
        <dbReference type="EMBL" id="KRM67647.1"/>
    </source>
</evidence>
<evidence type="ECO:0000256" key="8">
    <source>
        <dbReference type="SAM" id="Phobius"/>
    </source>
</evidence>
<evidence type="ECO:0000259" key="9">
    <source>
        <dbReference type="Pfam" id="PF01431"/>
    </source>
</evidence>
<keyword evidence="4" id="KW-0479">Metal-binding</keyword>
<keyword evidence="12" id="KW-1185">Reference proteome</keyword>
<sequence length="682" mass="77626">MDKNKFISNHKRFLNKSFQLISISMLFMGSIATVGNVNVNASSTKETIKNAKPSENFYNYVNHKWLNKVKIPNDKASVGSIANLSDKNEKTLKNDISKLANGNHKNLGTDENNMITYYKQALDKEQLNKLGGKPLKPYLNSIENIKNKNDYLNAIRKWNIEGKGIQAMPFNFDVTADTLNSKKKVVNLGFPGTILSDKSLYENGNEQGTQIIKAYSKAVLELMHKMGVSNNVAQQRLNNCLKLDAKIAKYMPSSESAADMSNIKNVSAKKVTKEASSEINIVKMINDVCPKKVNKFLISDQNTLKNYNKIFDLNDINEIKDWTYVSTLIQNADNLSPEFQNIVNNLYNKILGVNAKRNLKDSAFEKTNASFSPVLGKLYVKNNFNKKTDKKVNLMVKNIIKTYKQELQNNNWLSKSTKKNAIKKLDNMVIKVGYPKKIDSIYYKIKINKNKSFFENNANINKLQRQSLLKSLSQKASRYEWATSPQIVNAFYDPTSNSITIPAGILQYPFFSLKQSASANYGAIGVVIGHEISHAFDTNGSKFDSKGNMKNWWTKKDYKEFNKRTNRIVKRFNGLEFMGNKVNGKLTLTENTADLEGIRASIATAKKEHGFNSKEFFRSYATMWRSKSRPQVAQIQMMSDPHAPDIWRVNAQLPNINEFYKAYDIKKGSPMWVSKNNRLSIW</sequence>
<feature type="domain" description="Peptidase M13 N-terminal" evidence="10">
    <location>
        <begin position="53"/>
        <end position="435"/>
    </location>
</feature>
<feature type="transmembrane region" description="Helical" evidence="8">
    <location>
        <begin position="20"/>
        <end position="39"/>
    </location>
</feature>
<feature type="domain" description="Peptidase M13 C-terminal" evidence="9">
    <location>
        <begin position="489"/>
        <end position="678"/>
    </location>
</feature>
<keyword evidence="8" id="KW-1133">Transmembrane helix</keyword>
<dbReference type="GO" id="GO:0004222">
    <property type="term" value="F:metalloendopeptidase activity"/>
    <property type="evidence" value="ECO:0007669"/>
    <property type="project" value="InterPro"/>
</dbReference>
<dbReference type="CDD" id="cd08662">
    <property type="entry name" value="M13"/>
    <property type="match status" value="1"/>
</dbReference>
<dbReference type="SUPFAM" id="SSF55486">
    <property type="entry name" value="Metalloproteases ('zincins'), catalytic domain"/>
    <property type="match status" value="1"/>
</dbReference>
<dbReference type="AlphaFoldDB" id="A0A0R2ALT3"/>
<evidence type="ECO:0000256" key="7">
    <source>
        <dbReference type="ARBA" id="ARBA00023049"/>
    </source>
</evidence>
<evidence type="ECO:0000256" key="4">
    <source>
        <dbReference type="ARBA" id="ARBA00022723"/>
    </source>
</evidence>
<dbReference type="RefSeq" id="WP_056967124.1">
    <property type="nucleotide sequence ID" value="NZ_AYYQ01000036.1"/>
</dbReference>
<dbReference type="InterPro" id="IPR008753">
    <property type="entry name" value="Peptidase_M13_N"/>
</dbReference>
<dbReference type="Proteomes" id="UP000052012">
    <property type="component" value="Unassembled WGS sequence"/>
</dbReference>
<accession>A0A0R2ALT3</accession>
<organism evidence="11 12">
    <name type="scientific">Apilactobacillus ozensis DSM 23829 = JCM 17196</name>
    <dbReference type="NCBI Taxonomy" id="1423781"/>
    <lineage>
        <taxon>Bacteria</taxon>
        <taxon>Bacillati</taxon>
        <taxon>Bacillota</taxon>
        <taxon>Bacilli</taxon>
        <taxon>Lactobacillales</taxon>
        <taxon>Lactobacillaceae</taxon>
        <taxon>Apilactobacillus</taxon>
    </lineage>
</organism>
<dbReference type="InterPro" id="IPR000718">
    <property type="entry name" value="Peptidase_M13"/>
</dbReference>
<evidence type="ECO:0000256" key="1">
    <source>
        <dbReference type="ARBA" id="ARBA00001947"/>
    </source>
</evidence>
<dbReference type="InterPro" id="IPR024079">
    <property type="entry name" value="MetalloPept_cat_dom_sf"/>
</dbReference>
<dbReference type="OrthoDB" id="9775677at2"/>
<keyword evidence="6" id="KW-0862">Zinc</keyword>
<evidence type="ECO:0000256" key="6">
    <source>
        <dbReference type="ARBA" id="ARBA00022833"/>
    </source>
</evidence>
<dbReference type="PRINTS" id="PR00786">
    <property type="entry name" value="NEPRILYSIN"/>
</dbReference>
<dbReference type="STRING" id="1423781.FD06_GL000799"/>
<dbReference type="PATRIC" id="fig|1423781.4.peg.828"/>
<comment type="cofactor">
    <cofactor evidence="1">
        <name>Zn(2+)</name>
        <dbReference type="ChEBI" id="CHEBI:29105"/>
    </cofactor>
</comment>
<comment type="similarity">
    <text evidence="2">Belongs to the peptidase M13 family.</text>
</comment>
<keyword evidence="3" id="KW-0645">Protease</keyword>
<keyword evidence="8" id="KW-0812">Transmembrane</keyword>
<evidence type="ECO:0000256" key="5">
    <source>
        <dbReference type="ARBA" id="ARBA00022801"/>
    </source>
</evidence>
<dbReference type="GO" id="GO:0016485">
    <property type="term" value="P:protein processing"/>
    <property type="evidence" value="ECO:0007669"/>
    <property type="project" value="TreeGrafter"/>
</dbReference>
<evidence type="ECO:0000313" key="12">
    <source>
        <dbReference type="Proteomes" id="UP000052012"/>
    </source>
</evidence>
<proteinExistence type="inferred from homology"/>
<gene>
    <name evidence="11" type="ORF">FD06_GL000799</name>
</gene>
<evidence type="ECO:0000259" key="10">
    <source>
        <dbReference type="Pfam" id="PF05649"/>
    </source>
</evidence>
<dbReference type="PANTHER" id="PTHR11733:SF167">
    <property type="entry name" value="FI17812P1-RELATED"/>
    <property type="match status" value="1"/>
</dbReference>
<dbReference type="Pfam" id="PF01431">
    <property type="entry name" value="Peptidase_M13"/>
    <property type="match status" value="1"/>
</dbReference>
<dbReference type="GO" id="GO:0046872">
    <property type="term" value="F:metal ion binding"/>
    <property type="evidence" value="ECO:0007669"/>
    <property type="project" value="UniProtKB-KW"/>
</dbReference>
<name>A0A0R2ALT3_9LACO</name>
<protein>
    <submittedName>
        <fullName evidence="11">Endothelin-converting enzyme 1</fullName>
    </submittedName>
</protein>
<comment type="caution">
    <text evidence="11">The sequence shown here is derived from an EMBL/GenBank/DDBJ whole genome shotgun (WGS) entry which is preliminary data.</text>
</comment>
<keyword evidence="8" id="KW-0472">Membrane</keyword>